<dbReference type="Proteomes" id="UP000054032">
    <property type="component" value="Unassembled WGS sequence"/>
</dbReference>
<proteinExistence type="predicted"/>
<dbReference type="KEGG" id="bor:COCMIDRAFT_110532"/>
<name>W6YW98_COCMI</name>
<dbReference type="RefSeq" id="XP_007693678.1">
    <property type="nucleotide sequence ID" value="XM_007695488.1"/>
</dbReference>
<dbReference type="EMBL" id="KI964248">
    <property type="protein sequence ID" value="EUC39804.1"/>
    <property type="molecule type" value="Genomic_DNA"/>
</dbReference>
<organism evidence="1 2">
    <name type="scientific">Bipolaris oryzae ATCC 44560</name>
    <dbReference type="NCBI Taxonomy" id="930090"/>
    <lineage>
        <taxon>Eukaryota</taxon>
        <taxon>Fungi</taxon>
        <taxon>Dikarya</taxon>
        <taxon>Ascomycota</taxon>
        <taxon>Pezizomycotina</taxon>
        <taxon>Dothideomycetes</taxon>
        <taxon>Pleosporomycetidae</taxon>
        <taxon>Pleosporales</taxon>
        <taxon>Pleosporineae</taxon>
        <taxon>Pleosporaceae</taxon>
        <taxon>Bipolaris</taxon>
    </lineage>
</organism>
<dbReference type="HOGENOM" id="CLU_3111823_0_0_1"/>
<feature type="non-terminal residue" evidence="1">
    <location>
        <position position="1"/>
    </location>
</feature>
<gene>
    <name evidence="1" type="ORF">COCMIDRAFT_110532</name>
</gene>
<dbReference type="GeneID" id="19119615"/>
<dbReference type="AlphaFoldDB" id="W6YW98"/>
<accession>W6YW98</accession>
<evidence type="ECO:0000313" key="1">
    <source>
        <dbReference type="EMBL" id="EUC39804.1"/>
    </source>
</evidence>
<reference evidence="1 2" key="1">
    <citation type="journal article" date="2013" name="PLoS Genet.">
        <title>Comparative genome structure, secondary metabolite, and effector coding capacity across Cochliobolus pathogens.</title>
        <authorList>
            <person name="Condon B.J."/>
            <person name="Leng Y."/>
            <person name="Wu D."/>
            <person name="Bushley K.E."/>
            <person name="Ohm R.A."/>
            <person name="Otillar R."/>
            <person name="Martin J."/>
            <person name="Schackwitz W."/>
            <person name="Grimwood J."/>
            <person name="MohdZainudin N."/>
            <person name="Xue C."/>
            <person name="Wang R."/>
            <person name="Manning V.A."/>
            <person name="Dhillon B."/>
            <person name="Tu Z.J."/>
            <person name="Steffenson B.J."/>
            <person name="Salamov A."/>
            <person name="Sun H."/>
            <person name="Lowry S."/>
            <person name="LaButti K."/>
            <person name="Han J."/>
            <person name="Copeland A."/>
            <person name="Lindquist E."/>
            <person name="Barry K."/>
            <person name="Schmutz J."/>
            <person name="Baker S.E."/>
            <person name="Ciuffetti L.M."/>
            <person name="Grigoriev I.V."/>
            <person name="Zhong S."/>
            <person name="Turgeon B.G."/>
        </authorList>
    </citation>
    <scope>NUCLEOTIDE SEQUENCE [LARGE SCALE GENOMIC DNA]</scope>
    <source>
        <strain evidence="1 2">ATCC 44560</strain>
    </source>
</reference>
<evidence type="ECO:0000313" key="2">
    <source>
        <dbReference type="Proteomes" id="UP000054032"/>
    </source>
</evidence>
<sequence>IRRGLRRPHPRLSIQIIPYTTSRLPRPRYTKAITQAFSFSSTRPKHHSRSK</sequence>
<keyword evidence="2" id="KW-1185">Reference proteome</keyword>
<protein>
    <submittedName>
        <fullName evidence="1">Uncharacterized protein</fullName>
    </submittedName>
</protein>